<dbReference type="Gene3D" id="1.20.1260.100">
    <property type="entry name" value="TspO/MBR protein"/>
    <property type="match status" value="1"/>
</dbReference>
<dbReference type="InterPro" id="IPR038330">
    <property type="entry name" value="TspO/MBR-related_sf"/>
</dbReference>
<accession>A0ABX0HAG0</accession>
<feature type="transmembrane region" description="Helical" evidence="1">
    <location>
        <begin position="107"/>
        <end position="127"/>
    </location>
</feature>
<feature type="transmembrane region" description="Helical" evidence="1">
    <location>
        <begin position="139"/>
        <end position="161"/>
    </location>
</feature>
<feature type="transmembrane region" description="Helical" evidence="1">
    <location>
        <begin position="228"/>
        <end position="248"/>
    </location>
</feature>
<feature type="transmembrane region" description="Helical" evidence="1">
    <location>
        <begin position="206"/>
        <end position="222"/>
    </location>
</feature>
<evidence type="ECO:0008006" key="4">
    <source>
        <dbReference type="Google" id="ProtNLM"/>
    </source>
</evidence>
<dbReference type="Proteomes" id="UP000649799">
    <property type="component" value="Unassembled WGS sequence"/>
</dbReference>
<evidence type="ECO:0000313" key="3">
    <source>
        <dbReference type="Proteomes" id="UP000649799"/>
    </source>
</evidence>
<keyword evidence="1" id="KW-0812">Transmembrane</keyword>
<dbReference type="PANTHER" id="PTHR33802:SF1">
    <property type="entry name" value="XK-RELATED PROTEIN"/>
    <property type="match status" value="1"/>
</dbReference>
<name>A0ABX0HAG0_9BACT</name>
<proteinExistence type="predicted"/>
<dbReference type="PANTHER" id="PTHR33802">
    <property type="entry name" value="SI:CH211-161H7.5-RELATED"/>
    <property type="match status" value="1"/>
</dbReference>
<gene>
    <name evidence="2" type="ORF">G9Q97_10975</name>
</gene>
<evidence type="ECO:0000313" key="2">
    <source>
        <dbReference type="EMBL" id="NHE57334.1"/>
    </source>
</evidence>
<organism evidence="2 3">
    <name type="scientific">Cyclobacterium plantarum</name>
    <dbReference type="NCBI Taxonomy" id="2716263"/>
    <lineage>
        <taxon>Bacteria</taxon>
        <taxon>Pseudomonadati</taxon>
        <taxon>Bacteroidota</taxon>
        <taxon>Cytophagia</taxon>
        <taxon>Cytophagales</taxon>
        <taxon>Cyclobacteriaceae</taxon>
        <taxon>Cyclobacterium</taxon>
    </lineage>
</organism>
<feature type="transmembrane region" description="Helical" evidence="1">
    <location>
        <begin position="80"/>
        <end position="101"/>
    </location>
</feature>
<sequence length="265" mass="29648">MKPFSLLIINSVTLIFTLLINYLGGTGEFFGNSVGEISGLYPTILTPASYAFSIWALIYLGLIAFVLYQWYTHFKGRHAVSILPTGLWLGLANVCNALWVWAWTSEYIFLSTLLISLLLYALVRLVIRLRLELYDAPLQIIFWVWWPVCIYTGWIVLATVLNISVGIKSSGLLPGILADEVWAALILIVASSIYIWLTFRRNMREAALVGVWGFAAVGVKQWEALPNVGILSVLLAGLLFVIAGIHGYRNRNTSPLIKLLNGEWK</sequence>
<evidence type="ECO:0000256" key="1">
    <source>
        <dbReference type="SAM" id="Phobius"/>
    </source>
</evidence>
<feature type="transmembrane region" description="Helical" evidence="1">
    <location>
        <begin position="7"/>
        <end position="24"/>
    </location>
</feature>
<keyword evidence="1" id="KW-1133">Transmembrane helix</keyword>
<protein>
    <recommendedName>
        <fullName evidence="4">Tryptophan-rich sensory protein</fullName>
    </recommendedName>
</protein>
<feature type="transmembrane region" description="Helical" evidence="1">
    <location>
        <begin position="44"/>
        <end position="68"/>
    </location>
</feature>
<feature type="transmembrane region" description="Helical" evidence="1">
    <location>
        <begin position="181"/>
        <end position="199"/>
    </location>
</feature>
<comment type="caution">
    <text evidence="2">The sequence shown here is derived from an EMBL/GenBank/DDBJ whole genome shotgun (WGS) entry which is preliminary data.</text>
</comment>
<reference evidence="2 3" key="1">
    <citation type="submission" date="2020-03" db="EMBL/GenBank/DDBJ databases">
        <title>Cyclobacterium plantarum sp. nov., a marine bacterium isolated from a coastal-marine wetland.</title>
        <authorList>
            <person name="Sanchez-Porro C."/>
            <person name="Ventosa A."/>
            <person name="Amoozegar M."/>
        </authorList>
    </citation>
    <scope>NUCLEOTIDE SEQUENCE [LARGE SCALE GENOMIC DNA]</scope>
    <source>
        <strain evidence="2 3">GBPx2</strain>
    </source>
</reference>
<keyword evidence="3" id="KW-1185">Reference proteome</keyword>
<keyword evidence="1" id="KW-0472">Membrane</keyword>
<dbReference type="EMBL" id="JAANYN010000004">
    <property type="protein sequence ID" value="NHE57334.1"/>
    <property type="molecule type" value="Genomic_DNA"/>
</dbReference>
<dbReference type="RefSeq" id="WP_166146776.1">
    <property type="nucleotide sequence ID" value="NZ_JAANYN010000004.1"/>
</dbReference>